<gene>
    <name evidence="2" type="ORF">E2553_40020</name>
</gene>
<comment type="caution">
    <text evidence="2">The sequence shown here is derived from an EMBL/GenBank/DDBJ whole genome shotgun (WGS) entry which is preliminary data.</text>
</comment>
<dbReference type="EMBL" id="SNVI01000005">
    <property type="protein sequence ID" value="TFE37609.1"/>
    <property type="molecule type" value="Genomic_DNA"/>
</dbReference>
<feature type="region of interest" description="Disordered" evidence="1">
    <location>
        <begin position="1"/>
        <end position="56"/>
    </location>
</feature>
<dbReference type="GeneID" id="97309433"/>
<dbReference type="AlphaFoldDB" id="A0A4Y8MJH9"/>
<organism evidence="2 3">
    <name type="scientific">Paraburkholderia dipogonis</name>
    <dbReference type="NCBI Taxonomy" id="1211383"/>
    <lineage>
        <taxon>Bacteria</taxon>
        <taxon>Pseudomonadati</taxon>
        <taxon>Pseudomonadota</taxon>
        <taxon>Betaproteobacteria</taxon>
        <taxon>Burkholderiales</taxon>
        <taxon>Burkholderiaceae</taxon>
        <taxon>Paraburkholderia</taxon>
    </lineage>
</organism>
<proteinExistence type="predicted"/>
<evidence type="ECO:0000313" key="3">
    <source>
        <dbReference type="Proteomes" id="UP000297385"/>
    </source>
</evidence>
<evidence type="ECO:0000256" key="1">
    <source>
        <dbReference type="SAM" id="MobiDB-lite"/>
    </source>
</evidence>
<dbReference type="Proteomes" id="UP000297385">
    <property type="component" value="Unassembled WGS sequence"/>
</dbReference>
<feature type="compositionally biased region" description="Low complexity" evidence="1">
    <location>
        <begin position="13"/>
        <end position="28"/>
    </location>
</feature>
<protein>
    <submittedName>
        <fullName evidence="2">Uncharacterized protein</fullName>
    </submittedName>
</protein>
<reference evidence="2 3" key="1">
    <citation type="submission" date="2019-03" db="EMBL/GenBank/DDBJ databases">
        <title>Complete Genome Sequence of Paraburkholderia dipogonis ICMP 19430T, a Nitrogen-fixing Symbiont of the South African Invasive Legume Dipogon lignosus in New Zealand.</title>
        <authorList>
            <person name="De Meyer S.E."/>
        </authorList>
    </citation>
    <scope>NUCLEOTIDE SEQUENCE [LARGE SCALE GENOMIC DNA]</scope>
    <source>
        <strain evidence="2 3">ICMP 19430</strain>
    </source>
</reference>
<dbReference type="RefSeq" id="WP_134466132.1">
    <property type="nucleotide sequence ID" value="NZ_JBHMFL010000137.1"/>
</dbReference>
<accession>A0A4Y8MJH9</accession>
<name>A0A4Y8MJH9_9BURK</name>
<evidence type="ECO:0000313" key="2">
    <source>
        <dbReference type="EMBL" id="TFE37609.1"/>
    </source>
</evidence>
<sequence>MTADAMPAGKPYRAACSASSTTGGRSAALQGNADRAPGQFDSGVADTASNEPDEATKRKCQRVGALAYKIAAARNAGVNAATTFTEILGDTGNEINPPTVLALVKQLYGGFAKNMTPDGAAPAYYADCLVTADAKSIDGQSNIAAALAPFKTYTGEPLQKLLARQHIKVESIMVQAVKNLRVGDEKGDEIYLLVLRGRSPKSAPCGMHDFSQVDENVSEVIRRGPVFHQNKPTDLDLVMYWAATGKCNPEYRR</sequence>